<dbReference type="GO" id="GO:0006730">
    <property type="term" value="P:one-carbon metabolic process"/>
    <property type="evidence" value="ECO:0007669"/>
    <property type="project" value="UniProtKB-KW"/>
</dbReference>
<dbReference type="PANTHER" id="PTHR48069:SF3">
    <property type="entry name" value="DIHYDROFOLATE REDUCTASE"/>
    <property type="match status" value="1"/>
</dbReference>
<dbReference type="EC" id="1.5.1.3" evidence="2"/>
<dbReference type="Proteomes" id="UP001233999">
    <property type="component" value="Unassembled WGS sequence"/>
</dbReference>
<dbReference type="Gene3D" id="3.40.430.10">
    <property type="entry name" value="Dihydrofolate Reductase, subunit A"/>
    <property type="match status" value="1"/>
</dbReference>
<dbReference type="PRINTS" id="PR00070">
    <property type="entry name" value="DHFR"/>
</dbReference>
<evidence type="ECO:0000256" key="5">
    <source>
        <dbReference type="ARBA" id="ARBA00023002"/>
    </source>
</evidence>
<dbReference type="GO" id="GO:0004146">
    <property type="term" value="F:dihydrofolate reductase activity"/>
    <property type="evidence" value="ECO:0007669"/>
    <property type="project" value="UniProtKB-EC"/>
</dbReference>
<dbReference type="GO" id="GO:0046654">
    <property type="term" value="P:tetrahydrofolate biosynthetic process"/>
    <property type="evidence" value="ECO:0007669"/>
    <property type="project" value="InterPro"/>
</dbReference>
<dbReference type="InterPro" id="IPR012259">
    <property type="entry name" value="DHFR"/>
</dbReference>
<evidence type="ECO:0000256" key="2">
    <source>
        <dbReference type="ARBA" id="ARBA00012856"/>
    </source>
</evidence>
<reference evidence="8" key="1">
    <citation type="journal article" date="2023" name="IScience">
        <title>Live-bearing cockroach genome reveals convergent evolutionary mechanisms linked to viviparity in insects and beyond.</title>
        <authorList>
            <person name="Fouks B."/>
            <person name="Harrison M.C."/>
            <person name="Mikhailova A.A."/>
            <person name="Marchal E."/>
            <person name="English S."/>
            <person name="Carruthers M."/>
            <person name="Jennings E.C."/>
            <person name="Chiamaka E.L."/>
            <person name="Frigard R.A."/>
            <person name="Pippel M."/>
            <person name="Attardo G.M."/>
            <person name="Benoit J.B."/>
            <person name="Bornberg-Bauer E."/>
            <person name="Tobe S.S."/>
        </authorList>
    </citation>
    <scope>NUCLEOTIDE SEQUENCE</scope>
    <source>
        <strain evidence="8">Stay&amp;Tobe</strain>
    </source>
</reference>
<dbReference type="GO" id="GO:0046655">
    <property type="term" value="P:folic acid metabolic process"/>
    <property type="evidence" value="ECO:0007669"/>
    <property type="project" value="TreeGrafter"/>
</dbReference>
<dbReference type="InterPro" id="IPR001796">
    <property type="entry name" value="DHFR_dom"/>
</dbReference>
<comment type="pathway">
    <text evidence="1">Cofactor biosynthesis; tetrahydrofolate biosynthesis; 5,6,7,8-tetrahydrofolate from 7,8-dihydrofolate: step 1/1.</text>
</comment>
<dbReference type="PANTHER" id="PTHR48069">
    <property type="entry name" value="DIHYDROFOLATE REDUCTASE"/>
    <property type="match status" value="1"/>
</dbReference>
<name>A0AAD7ZFI7_DIPPU</name>
<dbReference type="SUPFAM" id="SSF53597">
    <property type="entry name" value="Dihydrofolate reductase-like"/>
    <property type="match status" value="1"/>
</dbReference>
<sequence>KELAHFSKLTKQTKDKNKQNAVVMGRKTWESIPKKNRPLVSRINIVLTKQNIDFGDGVHVCNSFDDAVRKLSEPPLQDTIETTWIIGGSTVYKEAMLSPHCHRIYLTKVLKTFECDTFLPDIPAGSFSMVRDPDVTDEVQEEDGIQYIYQVYERV</sequence>
<comment type="catalytic activity">
    <reaction evidence="6">
        <text>(6S)-5,6,7,8-tetrahydrofolate + NADP(+) = 7,8-dihydrofolate + NADPH + H(+)</text>
        <dbReference type="Rhea" id="RHEA:15009"/>
        <dbReference type="ChEBI" id="CHEBI:15378"/>
        <dbReference type="ChEBI" id="CHEBI:57451"/>
        <dbReference type="ChEBI" id="CHEBI:57453"/>
        <dbReference type="ChEBI" id="CHEBI:57783"/>
        <dbReference type="ChEBI" id="CHEBI:58349"/>
        <dbReference type="EC" id="1.5.1.3"/>
    </reaction>
</comment>
<dbReference type="GO" id="GO:0050661">
    <property type="term" value="F:NADP binding"/>
    <property type="evidence" value="ECO:0007669"/>
    <property type="project" value="InterPro"/>
</dbReference>
<dbReference type="AlphaFoldDB" id="A0AAD7ZFI7"/>
<keyword evidence="9" id="KW-1185">Reference proteome</keyword>
<dbReference type="CDD" id="cd00209">
    <property type="entry name" value="DHFR"/>
    <property type="match status" value="1"/>
</dbReference>
<dbReference type="PROSITE" id="PS51330">
    <property type="entry name" value="DHFR_2"/>
    <property type="match status" value="1"/>
</dbReference>
<dbReference type="Pfam" id="PF00186">
    <property type="entry name" value="DHFR_1"/>
    <property type="match status" value="1"/>
</dbReference>
<accession>A0AAD7ZFI7</accession>
<protein>
    <recommendedName>
        <fullName evidence="2">dihydrofolate reductase</fullName>
        <ecNumber evidence="2">1.5.1.3</ecNumber>
    </recommendedName>
</protein>
<evidence type="ECO:0000313" key="8">
    <source>
        <dbReference type="EMBL" id="KAJ9579633.1"/>
    </source>
</evidence>
<proteinExistence type="predicted"/>
<evidence type="ECO:0000313" key="9">
    <source>
        <dbReference type="Proteomes" id="UP001233999"/>
    </source>
</evidence>
<feature type="domain" description="DHFR" evidence="7">
    <location>
        <begin position="1"/>
        <end position="154"/>
    </location>
</feature>
<keyword evidence="3" id="KW-0554">One-carbon metabolism</keyword>
<keyword evidence="4" id="KW-0521">NADP</keyword>
<dbReference type="GO" id="GO:0046452">
    <property type="term" value="P:dihydrofolate metabolic process"/>
    <property type="evidence" value="ECO:0007669"/>
    <property type="project" value="TreeGrafter"/>
</dbReference>
<evidence type="ECO:0000256" key="3">
    <source>
        <dbReference type="ARBA" id="ARBA00022563"/>
    </source>
</evidence>
<keyword evidence="5" id="KW-0560">Oxidoreductase</keyword>
<organism evidence="8 9">
    <name type="scientific">Diploptera punctata</name>
    <name type="common">Pacific beetle cockroach</name>
    <dbReference type="NCBI Taxonomy" id="6984"/>
    <lineage>
        <taxon>Eukaryota</taxon>
        <taxon>Metazoa</taxon>
        <taxon>Ecdysozoa</taxon>
        <taxon>Arthropoda</taxon>
        <taxon>Hexapoda</taxon>
        <taxon>Insecta</taxon>
        <taxon>Pterygota</taxon>
        <taxon>Neoptera</taxon>
        <taxon>Polyneoptera</taxon>
        <taxon>Dictyoptera</taxon>
        <taxon>Blattodea</taxon>
        <taxon>Blaberoidea</taxon>
        <taxon>Blaberidae</taxon>
        <taxon>Diplopterinae</taxon>
        <taxon>Diploptera</taxon>
    </lineage>
</organism>
<reference evidence="8" key="2">
    <citation type="submission" date="2023-05" db="EMBL/GenBank/DDBJ databases">
        <authorList>
            <person name="Fouks B."/>
        </authorList>
    </citation>
    <scope>NUCLEOTIDE SEQUENCE</scope>
    <source>
        <strain evidence="8">Stay&amp;Tobe</strain>
        <tissue evidence="8">Testes</tissue>
    </source>
</reference>
<dbReference type="InterPro" id="IPR024072">
    <property type="entry name" value="DHFR-like_dom_sf"/>
</dbReference>
<evidence type="ECO:0000256" key="1">
    <source>
        <dbReference type="ARBA" id="ARBA00004903"/>
    </source>
</evidence>
<gene>
    <name evidence="8" type="ORF">L9F63_004712</name>
</gene>
<dbReference type="EMBL" id="JASPKZ010008384">
    <property type="protein sequence ID" value="KAJ9579633.1"/>
    <property type="molecule type" value="Genomic_DNA"/>
</dbReference>
<evidence type="ECO:0000259" key="7">
    <source>
        <dbReference type="PROSITE" id="PS51330"/>
    </source>
</evidence>
<feature type="non-terminal residue" evidence="8">
    <location>
        <position position="1"/>
    </location>
</feature>
<evidence type="ECO:0000256" key="4">
    <source>
        <dbReference type="ARBA" id="ARBA00022857"/>
    </source>
</evidence>
<evidence type="ECO:0000256" key="6">
    <source>
        <dbReference type="ARBA" id="ARBA00048873"/>
    </source>
</evidence>
<dbReference type="GO" id="GO:0005739">
    <property type="term" value="C:mitochondrion"/>
    <property type="evidence" value="ECO:0007669"/>
    <property type="project" value="TreeGrafter"/>
</dbReference>
<comment type="caution">
    <text evidence="8">The sequence shown here is derived from an EMBL/GenBank/DDBJ whole genome shotgun (WGS) entry which is preliminary data.</text>
</comment>